<keyword evidence="3 5" id="KW-1133">Transmembrane helix</keyword>
<dbReference type="GeneID" id="101852804"/>
<feature type="transmembrane region" description="Helical" evidence="5">
    <location>
        <begin position="115"/>
        <end position="135"/>
    </location>
</feature>
<dbReference type="Gene3D" id="1.20.140.150">
    <property type="match status" value="1"/>
</dbReference>
<sequence>MTVWQKQSQPYKVGFIGVVAGALLFVVGFCTPSWVSFTGMGISQSMGLWQICTIDLSVCTMSVSSDNPGFLKAVRALECISMFFAVAACIVGLYSNFILKTRLATDFFNKNMETSAVVSVIFGSFGLVIFATQIHSYHSNMMNNVSWGFILVCVATTLLGLGAFLMLISHKIRLIALQDRFAHRHLENSFHTQVDFPDYVSEGCDRHAYISPYEYDSHMDYGPPAYETVVNCIPQDEVAPPPYAEVAKLPE</sequence>
<name>A0ABM0K6P0_APLCA</name>
<evidence type="ECO:0000256" key="2">
    <source>
        <dbReference type="ARBA" id="ARBA00022692"/>
    </source>
</evidence>
<dbReference type="PANTHER" id="PTHR10671:SF108">
    <property type="entry name" value="CLAUDIN FAMILY PROTEIN-RELATED"/>
    <property type="match status" value="1"/>
</dbReference>
<reference evidence="7" key="1">
    <citation type="submission" date="2025-08" db="UniProtKB">
        <authorList>
            <consortium name="RefSeq"/>
        </authorList>
    </citation>
    <scope>IDENTIFICATION</scope>
</reference>
<dbReference type="RefSeq" id="XP_005110006.1">
    <property type="nucleotide sequence ID" value="XM_005109949.2"/>
</dbReference>
<dbReference type="Pfam" id="PF00822">
    <property type="entry name" value="PMP22_Claudin"/>
    <property type="match status" value="1"/>
</dbReference>
<accession>A0ABM0K6P0</accession>
<dbReference type="PANTHER" id="PTHR10671">
    <property type="entry name" value="EPITHELIAL MEMBRANE PROTEIN-RELATED"/>
    <property type="match status" value="1"/>
</dbReference>
<proteinExistence type="predicted"/>
<evidence type="ECO:0000256" key="1">
    <source>
        <dbReference type="ARBA" id="ARBA00004141"/>
    </source>
</evidence>
<dbReference type="InterPro" id="IPR050579">
    <property type="entry name" value="PMP-22/EMP/MP20-like"/>
</dbReference>
<dbReference type="Proteomes" id="UP000694888">
    <property type="component" value="Unplaced"/>
</dbReference>
<evidence type="ECO:0000256" key="5">
    <source>
        <dbReference type="SAM" id="Phobius"/>
    </source>
</evidence>
<protein>
    <submittedName>
        <fullName evidence="7">Uncharacterized protein LOC101852804</fullName>
    </submittedName>
</protein>
<feature type="transmembrane region" description="Helical" evidence="5">
    <location>
        <begin position="147"/>
        <end position="168"/>
    </location>
</feature>
<keyword evidence="6" id="KW-1185">Reference proteome</keyword>
<keyword evidence="4 5" id="KW-0472">Membrane</keyword>
<evidence type="ECO:0000313" key="6">
    <source>
        <dbReference type="Proteomes" id="UP000694888"/>
    </source>
</evidence>
<comment type="subcellular location">
    <subcellularLocation>
        <location evidence="1">Membrane</location>
        <topology evidence="1">Multi-pass membrane protein</topology>
    </subcellularLocation>
</comment>
<evidence type="ECO:0000256" key="4">
    <source>
        <dbReference type="ARBA" id="ARBA00023136"/>
    </source>
</evidence>
<dbReference type="InterPro" id="IPR004031">
    <property type="entry name" value="PMP22/EMP/MP20/Claudin"/>
</dbReference>
<evidence type="ECO:0000256" key="3">
    <source>
        <dbReference type="ARBA" id="ARBA00022989"/>
    </source>
</evidence>
<feature type="transmembrane region" description="Helical" evidence="5">
    <location>
        <begin position="73"/>
        <end position="94"/>
    </location>
</feature>
<feature type="transmembrane region" description="Helical" evidence="5">
    <location>
        <begin position="12"/>
        <end position="35"/>
    </location>
</feature>
<gene>
    <name evidence="7" type="primary">LOC101852804</name>
</gene>
<evidence type="ECO:0000313" key="7">
    <source>
        <dbReference type="RefSeq" id="XP_005110006.1"/>
    </source>
</evidence>
<organism evidence="6 7">
    <name type="scientific">Aplysia californica</name>
    <name type="common">California sea hare</name>
    <dbReference type="NCBI Taxonomy" id="6500"/>
    <lineage>
        <taxon>Eukaryota</taxon>
        <taxon>Metazoa</taxon>
        <taxon>Spiralia</taxon>
        <taxon>Lophotrochozoa</taxon>
        <taxon>Mollusca</taxon>
        <taxon>Gastropoda</taxon>
        <taxon>Heterobranchia</taxon>
        <taxon>Euthyneura</taxon>
        <taxon>Tectipleura</taxon>
        <taxon>Aplysiida</taxon>
        <taxon>Aplysioidea</taxon>
        <taxon>Aplysiidae</taxon>
        <taxon>Aplysia</taxon>
    </lineage>
</organism>
<keyword evidence="2 5" id="KW-0812">Transmembrane</keyword>